<dbReference type="InterPro" id="IPR013187">
    <property type="entry name" value="F-box-assoc_dom_typ3"/>
</dbReference>
<sequence length="401" mass="46207">MDRDQELSRLRVSGSDPNKRPKFTEEVARELPQHLHYSILLLLPVKSLLRFRSVSKSWNEIITGRSFSMDRISRPSRTEPVVTAIISYELDGTRSQISVDEICHESYRLLKPRKFVLPCEVIFISSSSCDGLSLISYWCFRKKTGYIRIWNSFTEASRDISWPEDFDREDSTFVGFGYDFKAQDYKVVMMTVASRESNQVQIHVTSLKSSFWRKVDAPMLAESVSASYDSVTVGEDIYWIARTESKNWVLLKFNVTEEKLRSILLPQEVISFASKKEVKLGHHNGALFLYSYEQDWQFGEDGPPAVDVWTRRIRSNGDKSAWRKVLNIPKPSAYNGHVIPLGITREGDFILVVWEGMGLKEYIVKQGRHVDLKVDRNLSRILGSWLLNQVSFVDTETLISP</sequence>
<organism evidence="3 4">
    <name type="scientific">Kalanchoe fedtschenkoi</name>
    <name type="common">Lavender scallops</name>
    <name type="synonym">South American air plant</name>
    <dbReference type="NCBI Taxonomy" id="63787"/>
    <lineage>
        <taxon>Eukaryota</taxon>
        <taxon>Viridiplantae</taxon>
        <taxon>Streptophyta</taxon>
        <taxon>Embryophyta</taxon>
        <taxon>Tracheophyta</taxon>
        <taxon>Spermatophyta</taxon>
        <taxon>Magnoliopsida</taxon>
        <taxon>eudicotyledons</taxon>
        <taxon>Gunneridae</taxon>
        <taxon>Pentapetalae</taxon>
        <taxon>Saxifragales</taxon>
        <taxon>Crassulaceae</taxon>
        <taxon>Kalanchoe</taxon>
    </lineage>
</organism>
<protein>
    <recommendedName>
        <fullName evidence="2">F-box domain-containing protein</fullName>
    </recommendedName>
</protein>
<dbReference type="NCBIfam" id="TIGR01640">
    <property type="entry name" value="F_box_assoc_1"/>
    <property type="match status" value="1"/>
</dbReference>
<evidence type="ECO:0000313" key="4">
    <source>
        <dbReference type="Proteomes" id="UP000594263"/>
    </source>
</evidence>
<dbReference type="Pfam" id="PF00646">
    <property type="entry name" value="F-box"/>
    <property type="match status" value="1"/>
</dbReference>
<dbReference type="Gramene" id="Kaladp0066s0001.1.v1.1">
    <property type="protein sequence ID" value="Kaladp0066s0001.1.v1.1.CDS.1"/>
    <property type="gene ID" value="Kaladp0066s0001.v1.1"/>
</dbReference>
<dbReference type="Proteomes" id="UP000594263">
    <property type="component" value="Unplaced"/>
</dbReference>
<dbReference type="PANTHER" id="PTHR31672">
    <property type="entry name" value="BNACNNG10540D PROTEIN"/>
    <property type="match status" value="1"/>
</dbReference>
<name>A0A7N1A239_KALFE</name>
<dbReference type="PROSITE" id="PS50181">
    <property type="entry name" value="FBOX"/>
    <property type="match status" value="1"/>
</dbReference>
<dbReference type="SMART" id="SM00256">
    <property type="entry name" value="FBOX"/>
    <property type="match status" value="1"/>
</dbReference>
<dbReference type="InterPro" id="IPR036047">
    <property type="entry name" value="F-box-like_dom_sf"/>
</dbReference>
<keyword evidence="4" id="KW-1185">Reference proteome</keyword>
<proteinExistence type="predicted"/>
<dbReference type="EnsemblPlants" id="Kaladp0066s0001.1.v1.1">
    <property type="protein sequence ID" value="Kaladp0066s0001.1.v1.1.CDS.1"/>
    <property type="gene ID" value="Kaladp0066s0001.v1.1"/>
</dbReference>
<reference evidence="3" key="1">
    <citation type="submission" date="2021-01" db="UniProtKB">
        <authorList>
            <consortium name="EnsemblPlants"/>
        </authorList>
    </citation>
    <scope>IDENTIFICATION</scope>
</reference>
<dbReference type="InterPro" id="IPR050796">
    <property type="entry name" value="SCF_F-box_component"/>
</dbReference>
<accession>A0A7N1A239</accession>
<dbReference type="PANTHER" id="PTHR31672:SF13">
    <property type="entry name" value="F-BOX PROTEIN CPR30-LIKE"/>
    <property type="match status" value="1"/>
</dbReference>
<feature type="region of interest" description="Disordered" evidence="1">
    <location>
        <begin position="1"/>
        <end position="21"/>
    </location>
</feature>
<dbReference type="Pfam" id="PF08268">
    <property type="entry name" value="FBA_3"/>
    <property type="match status" value="1"/>
</dbReference>
<evidence type="ECO:0000256" key="1">
    <source>
        <dbReference type="SAM" id="MobiDB-lite"/>
    </source>
</evidence>
<dbReference type="InterPro" id="IPR001810">
    <property type="entry name" value="F-box_dom"/>
</dbReference>
<dbReference type="InterPro" id="IPR017451">
    <property type="entry name" value="F-box-assoc_interact_dom"/>
</dbReference>
<dbReference type="Gene3D" id="1.20.1280.50">
    <property type="match status" value="1"/>
</dbReference>
<dbReference type="AlphaFoldDB" id="A0A7N1A239"/>
<evidence type="ECO:0000313" key="3">
    <source>
        <dbReference type="EnsemblPlants" id="Kaladp0066s0001.1.v1.1.CDS.1"/>
    </source>
</evidence>
<dbReference type="SUPFAM" id="SSF81383">
    <property type="entry name" value="F-box domain"/>
    <property type="match status" value="1"/>
</dbReference>
<evidence type="ECO:0000259" key="2">
    <source>
        <dbReference type="PROSITE" id="PS50181"/>
    </source>
</evidence>
<feature type="domain" description="F-box" evidence="2">
    <location>
        <begin position="25"/>
        <end position="72"/>
    </location>
</feature>